<protein>
    <submittedName>
        <fullName evidence="1">Uncharacterized protein</fullName>
    </submittedName>
</protein>
<dbReference type="KEGG" id="lgi:LOTGIDRAFT_65112"/>
<evidence type="ECO:0000313" key="2">
    <source>
        <dbReference type="Proteomes" id="UP000030746"/>
    </source>
</evidence>
<dbReference type="CTD" id="20251727"/>
<feature type="non-terminal residue" evidence="1">
    <location>
        <position position="274"/>
    </location>
</feature>
<dbReference type="PANTHER" id="PTHR21446:SF12">
    <property type="entry name" value="POTASSIUM CHANNEL TETRAMERIZATION DOMAIN CONTAINING 1"/>
    <property type="match status" value="1"/>
</dbReference>
<dbReference type="Proteomes" id="UP000030746">
    <property type="component" value="Unassembled WGS sequence"/>
</dbReference>
<reference evidence="1 2" key="1">
    <citation type="journal article" date="2013" name="Nature">
        <title>Insights into bilaterian evolution from three spiralian genomes.</title>
        <authorList>
            <person name="Simakov O."/>
            <person name="Marletaz F."/>
            <person name="Cho S.J."/>
            <person name="Edsinger-Gonzales E."/>
            <person name="Havlak P."/>
            <person name="Hellsten U."/>
            <person name="Kuo D.H."/>
            <person name="Larsson T."/>
            <person name="Lv J."/>
            <person name="Arendt D."/>
            <person name="Savage R."/>
            <person name="Osoegawa K."/>
            <person name="de Jong P."/>
            <person name="Grimwood J."/>
            <person name="Chapman J.A."/>
            <person name="Shapiro H."/>
            <person name="Aerts A."/>
            <person name="Otillar R.P."/>
            <person name="Terry A.Y."/>
            <person name="Boore J.L."/>
            <person name="Grigoriev I.V."/>
            <person name="Lindberg D.R."/>
            <person name="Seaver E.C."/>
            <person name="Weisblat D.A."/>
            <person name="Putnam N.H."/>
            <person name="Rokhsar D.S."/>
        </authorList>
    </citation>
    <scope>NUCLEOTIDE SEQUENCE [LARGE SCALE GENOMIC DNA]</scope>
</reference>
<dbReference type="PANTHER" id="PTHR21446">
    <property type="entry name" value="DUF3504 DOMAIN-CONTAINING PROTEIN"/>
    <property type="match status" value="1"/>
</dbReference>
<organism evidence="1 2">
    <name type="scientific">Lottia gigantea</name>
    <name type="common">Giant owl limpet</name>
    <dbReference type="NCBI Taxonomy" id="225164"/>
    <lineage>
        <taxon>Eukaryota</taxon>
        <taxon>Metazoa</taxon>
        <taxon>Spiralia</taxon>
        <taxon>Lophotrochozoa</taxon>
        <taxon>Mollusca</taxon>
        <taxon>Gastropoda</taxon>
        <taxon>Patellogastropoda</taxon>
        <taxon>Lottioidea</taxon>
        <taxon>Lottiidae</taxon>
        <taxon>Lottia</taxon>
    </lineage>
</organism>
<dbReference type="GeneID" id="20251727"/>
<dbReference type="OMA" id="SARCEPN"/>
<accession>V4BEI2</accession>
<dbReference type="EMBL" id="KB202953">
    <property type="protein sequence ID" value="ESO87289.1"/>
    <property type="molecule type" value="Genomic_DNA"/>
</dbReference>
<dbReference type="STRING" id="225164.V4BEI2"/>
<sequence>SKSTEKCVKFAVSLLKAWCVSNGESADIEKMTFAELNEILGKFYSNVRTKTGEYYSYSSLTSFRYSLNRYFQSMAEGKRFDIIENSEFFNSNEIFSTVIKSLKLKSTDKGDKNKLFLTSDELRQIYLQVFAEDSPKTLQYKVWFEVAVYFNKGGRSKQRILTKNCFIFGNDAFGKFVFLKKDTGSDSSMNSNKDGRKMYEKRNHPLCPVLSLAKYLSKLHPETMDLFQRPKYKISKSASVWYYHQPVGKNFLGNVMYLICTQAGISKQVSNKCL</sequence>
<dbReference type="OrthoDB" id="10067014at2759"/>
<evidence type="ECO:0000313" key="1">
    <source>
        <dbReference type="EMBL" id="ESO87289.1"/>
    </source>
</evidence>
<name>V4BEI2_LOTGI</name>
<feature type="non-terminal residue" evidence="1">
    <location>
        <position position="1"/>
    </location>
</feature>
<keyword evidence="2" id="KW-1185">Reference proteome</keyword>
<gene>
    <name evidence="1" type="ORF">LOTGIDRAFT_65112</name>
</gene>
<dbReference type="InterPro" id="IPR052787">
    <property type="entry name" value="MAVS"/>
</dbReference>
<dbReference type="HOGENOM" id="CLU_050928_0_0_1"/>
<dbReference type="AlphaFoldDB" id="V4BEI2"/>
<dbReference type="RefSeq" id="XP_009061964.1">
    <property type="nucleotide sequence ID" value="XM_009063716.1"/>
</dbReference>
<proteinExistence type="predicted"/>